<dbReference type="Pfam" id="PF10229">
    <property type="entry name" value="MMADHC"/>
    <property type="match status" value="1"/>
</dbReference>
<reference evidence="1 2" key="1">
    <citation type="journal article" date="2018" name="Mol. Biol. Evol.">
        <title>Analysis of the draft genome of the red seaweed Gracilariopsis chorda provides insights into genome size evolution in Rhodophyta.</title>
        <authorList>
            <person name="Lee J."/>
            <person name="Yang E.C."/>
            <person name="Graf L."/>
            <person name="Yang J.H."/>
            <person name="Qiu H."/>
            <person name="Zel Zion U."/>
            <person name="Chan C.X."/>
            <person name="Stephens T.G."/>
            <person name="Weber A.P.M."/>
            <person name="Boo G.H."/>
            <person name="Boo S.M."/>
            <person name="Kim K.M."/>
            <person name="Shin Y."/>
            <person name="Jung M."/>
            <person name="Lee S.J."/>
            <person name="Yim H.S."/>
            <person name="Lee J.H."/>
            <person name="Bhattacharya D."/>
            <person name="Yoon H.S."/>
        </authorList>
    </citation>
    <scope>NUCLEOTIDE SEQUENCE [LARGE SCALE GENOMIC DNA]</scope>
    <source>
        <strain evidence="1 2">SKKU-2015</strain>
        <tissue evidence="1">Whole body</tissue>
    </source>
</reference>
<organism evidence="1 2">
    <name type="scientific">Gracilariopsis chorda</name>
    <dbReference type="NCBI Taxonomy" id="448386"/>
    <lineage>
        <taxon>Eukaryota</taxon>
        <taxon>Rhodophyta</taxon>
        <taxon>Florideophyceae</taxon>
        <taxon>Rhodymeniophycidae</taxon>
        <taxon>Gracilariales</taxon>
        <taxon>Gracilariaceae</taxon>
        <taxon>Gracilariopsis</taxon>
    </lineage>
</organism>
<dbReference type="PANTHER" id="PTHR13192">
    <property type="entry name" value="MY011 PROTEIN"/>
    <property type="match status" value="1"/>
</dbReference>
<dbReference type="EMBL" id="NBIV01000098">
    <property type="protein sequence ID" value="PXF44202.1"/>
    <property type="molecule type" value="Genomic_DNA"/>
</dbReference>
<proteinExistence type="predicted"/>
<comment type="caution">
    <text evidence="1">The sequence shown here is derived from an EMBL/GenBank/DDBJ whole genome shotgun (WGS) entry which is preliminary data.</text>
</comment>
<protein>
    <submittedName>
        <fullName evidence="1">Methylmalonic aciduria and homocystinuria type D protein, mitochondrial</fullName>
    </submittedName>
</protein>
<dbReference type="STRING" id="448386.A0A2V3IQ40"/>
<name>A0A2V3IQ40_9FLOR</name>
<dbReference type="AlphaFoldDB" id="A0A2V3IQ40"/>
<keyword evidence="2" id="KW-1185">Reference proteome</keyword>
<dbReference type="PANTHER" id="PTHR13192:SF3">
    <property type="entry name" value="COBALAMIN TRAFFICKING PROTEIN CBLD"/>
    <property type="match status" value="1"/>
</dbReference>
<dbReference type="OrthoDB" id="10263782at2759"/>
<gene>
    <name evidence="1" type="ORF">BWQ96_06062</name>
</gene>
<dbReference type="Proteomes" id="UP000247409">
    <property type="component" value="Unassembled WGS sequence"/>
</dbReference>
<dbReference type="GO" id="GO:0009235">
    <property type="term" value="P:cobalamin metabolic process"/>
    <property type="evidence" value="ECO:0007669"/>
    <property type="project" value="InterPro"/>
</dbReference>
<sequence>MEDRGRGRRAADTVLHPTLSDAFEGLEYSVHVPAASVRRELKTVFPGTDVGQILVVPTVQQARCSLLSWGEEQAEEKDRLLERFVRWCEAVKKAVLKRETAWIDAVDPASGVALWGGAAGVYNEVDGFARTLGYDVQLVGSCPILEHPAWRFRSYPATLFCAARRNTLLHALAEVNGATS</sequence>
<evidence type="ECO:0000313" key="1">
    <source>
        <dbReference type="EMBL" id="PXF44202.1"/>
    </source>
</evidence>
<dbReference type="InterPro" id="IPR019362">
    <property type="entry name" value="MMADHC"/>
</dbReference>
<accession>A0A2V3IQ40</accession>
<evidence type="ECO:0000313" key="2">
    <source>
        <dbReference type="Proteomes" id="UP000247409"/>
    </source>
</evidence>